<reference evidence="1" key="1">
    <citation type="submission" date="2018-05" db="EMBL/GenBank/DDBJ databases">
        <authorList>
            <person name="Lanie J.A."/>
            <person name="Ng W.-L."/>
            <person name="Kazmierczak K.M."/>
            <person name="Andrzejewski T.M."/>
            <person name="Davidsen T.M."/>
            <person name="Wayne K.J."/>
            <person name="Tettelin H."/>
            <person name="Glass J.I."/>
            <person name="Rusch D."/>
            <person name="Podicherti R."/>
            <person name="Tsui H.-C.T."/>
            <person name="Winkler M.E."/>
        </authorList>
    </citation>
    <scope>NUCLEOTIDE SEQUENCE</scope>
</reference>
<proteinExistence type="predicted"/>
<dbReference type="AlphaFoldDB" id="A0A381TWB9"/>
<sequence length="37" mass="4069">MTVNHSQSHSGDYRGYDYRASTEINEALVRVGPGTPC</sequence>
<name>A0A381TWB9_9ZZZZ</name>
<evidence type="ECO:0000313" key="1">
    <source>
        <dbReference type="EMBL" id="SVA19768.1"/>
    </source>
</evidence>
<gene>
    <name evidence="1" type="ORF">METZ01_LOCUS72622</name>
</gene>
<organism evidence="1">
    <name type="scientific">marine metagenome</name>
    <dbReference type="NCBI Taxonomy" id="408172"/>
    <lineage>
        <taxon>unclassified sequences</taxon>
        <taxon>metagenomes</taxon>
        <taxon>ecological metagenomes</taxon>
    </lineage>
</organism>
<feature type="non-terminal residue" evidence="1">
    <location>
        <position position="37"/>
    </location>
</feature>
<protein>
    <submittedName>
        <fullName evidence="1">Uncharacterized protein</fullName>
    </submittedName>
</protein>
<dbReference type="EMBL" id="UINC01005201">
    <property type="protein sequence ID" value="SVA19768.1"/>
    <property type="molecule type" value="Genomic_DNA"/>
</dbReference>
<accession>A0A381TWB9</accession>